<dbReference type="GeneTree" id="ENSGT00940000161999"/>
<keyword evidence="3" id="KW-1185">Reference proteome</keyword>
<evidence type="ECO:0000256" key="1">
    <source>
        <dbReference type="SAM" id="MobiDB-lite"/>
    </source>
</evidence>
<reference evidence="2 3" key="1">
    <citation type="journal article" date="2012" name="Nature">
        <title>The bonobo genome compared with the chimpanzee and human genomes.</title>
        <authorList>
            <person name="Prufer K."/>
            <person name="Munch K."/>
            <person name="Hellmann I."/>
            <person name="Akagi K."/>
            <person name="Miller J.R."/>
            <person name="Walenz B."/>
            <person name="Koren S."/>
            <person name="Sutton G."/>
            <person name="Kodira C."/>
            <person name="Winer R."/>
            <person name="Knight J.R."/>
            <person name="Mullikin J.C."/>
            <person name="Meader S.J."/>
            <person name="Ponting C.P."/>
            <person name="Lunter G."/>
            <person name="Higashino S."/>
            <person name="Hobolth A."/>
            <person name="Dutheil J."/>
            <person name="Karakoc E."/>
            <person name="Alkan C."/>
            <person name="Sajjadian S."/>
            <person name="Catacchio C.R."/>
            <person name="Ventura M."/>
            <person name="Marques-Bonet T."/>
            <person name="Eichler E.E."/>
            <person name="Andre C."/>
            <person name="Atencia R."/>
            <person name="Mugisha L."/>
            <person name="Junhold J."/>
            <person name="Patterson N."/>
            <person name="Siebauer M."/>
            <person name="Good J.M."/>
            <person name="Fischer A."/>
            <person name="Ptak S.E."/>
            <person name="Lachmann M."/>
            <person name="Symer D.E."/>
            <person name="Mailund T."/>
            <person name="Schierup M.H."/>
            <person name="Andres A.M."/>
            <person name="Kelso J."/>
            <person name="Paabo S."/>
        </authorList>
    </citation>
    <scope>NUCLEOTIDE SEQUENCE [LARGE SCALE GENOMIC DNA]</scope>
</reference>
<dbReference type="GeneID" id="100990514"/>
<dbReference type="EMBL" id="AJFE02074342">
    <property type="status" value="NOT_ANNOTATED_CDS"/>
    <property type="molecule type" value="Genomic_DNA"/>
</dbReference>
<name>A0A2R9AMD2_PANPA</name>
<evidence type="ECO:0000313" key="2">
    <source>
        <dbReference type="Ensembl" id="ENSPPAP00000016850.1"/>
    </source>
</evidence>
<dbReference type="Bgee" id="ENSPPAG00000031519">
    <property type="expression patterns" value="Expressed in heart and 4 other cell types or tissues"/>
</dbReference>
<proteinExistence type="predicted"/>
<dbReference type="Pfam" id="PF18767">
    <property type="entry name" value="AID"/>
    <property type="match status" value="1"/>
</dbReference>
<accession>A0A2R9AMD2</accession>
<reference evidence="2" key="2">
    <citation type="submission" date="2025-08" db="UniProtKB">
        <authorList>
            <consortium name="Ensembl"/>
        </authorList>
    </citation>
    <scope>IDENTIFICATION</scope>
</reference>
<feature type="region of interest" description="Disordered" evidence="1">
    <location>
        <begin position="80"/>
        <end position="101"/>
    </location>
</feature>
<organism evidence="2 3">
    <name type="scientific">Pan paniscus</name>
    <name type="common">Pygmy chimpanzee</name>
    <name type="synonym">Bonobo</name>
    <dbReference type="NCBI Taxonomy" id="9597"/>
    <lineage>
        <taxon>Eukaryota</taxon>
        <taxon>Metazoa</taxon>
        <taxon>Chordata</taxon>
        <taxon>Craniata</taxon>
        <taxon>Vertebrata</taxon>
        <taxon>Euteleostomi</taxon>
        <taxon>Mammalia</taxon>
        <taxon>Eutheria</taxon>
        <taxon>Euarchontoglires</taxon>
        <taxon>Primates</taxon>
        <taxon>Haplorrhini</taxon>
        <taxon>Catarrhini</taxon>
        <taxon>Hominidae</taxon>
        <taxon>Pan</taxon>
    </lineage>
</organism>
<reference evidence="2" key="3">
    <citation type="submission" date="2025-09" db="UniProtKB">
        <authorList>
            <consortium name="Ensembl"/>
        </authorList>
    </citation>
    <scope>IDENTIFICATION</scope>
</reference>
<protein>
    <submittedName>
        <fullName evidence="2">Uncharacterized protein</fullName>
    </submittedName>
</protein>
<dbReference type="AlphaFoldDB" id="A0A2R9AMD2"/>
<dbReference type="RefSeq" id="XP_034804997.1">
    <property type="nucleotide sequence ID" value="XM_034949106.3"/>
</dbReference>
<sequence length="101" mass="11778">MKPHFRNTVERMYRGTFFYNFNNRPILSRRNTVWLCYEVKTKGPSRPRLDTKIFRGQVPKSFIRAPFQVLSSPFGQCAPPHGTAQVQWPPQLTAGREQGRP</sequence>
<dbReference type="Proteomes" id="UP000240080">
    <property type="component" value="Chromosome 22"/>
</dbReference>
<dbReference type="Ensembl" id="ENSPPAT00000039549.1">
    <property type="protein sequence ID" value="ENSPPAP00000016850.1"/>
    <property type="gene ID" value="ENSPPAG00000031519.1"/>
</dbReference>
<dbReference type="Gene3D" id="3.40.140.10">
    <property type="entry name" value="Cytidine Deaminase, domain 2"/>
    <property type="match status" value="1"/>
</dbReference>
<evidence type="ECO:0000313" key="3">
    <source>
        <dbReference type="Proteomes" id="UP000240080"/>
    </source>
</evidence>
<dbReference type="STRING" id="9597.ENSPPAP00000016850"/>